<dbReference type="InterPro" id="IPR037143">
    <property type="entry name" value="4-PPantetheinyl_Trfase_dom_sf"/>
</dbReference>
<proteinExistence type="predicted"/>
<sequence length="208" mass="24407">MTLLKSKILMMIGNDIIDRGYACKESNWRRKGFLKKIFTPCEQELIHGASDPFTTVWRLWSMKESAYKLFMHTGVERFFNPRRLSCEFSSSEEGLVNIEALQIHTRSKIHPKFIFTSASSICRVETMDHVFNLSKTDPRFQSKFTHRAMLECIAQKYHLNKEKLYIRKSDQSVPEVFYGKQRLNISVSMTHHGYHGAFSICERKFIPQ</sequence>
<evidence type="ECO:0000313" key="4">
    <source>
        <dbReference type="Proteomes" id="UP000753961"/>
    </source>
</evidence>
<accession>A0A953HXQ8</accession>
<dbReference type="AlphaFoldDB" id="A0A953HXQ8"/>
<keyword evidence="1 3" id="KW-0808">Transferase</keyword>
<evidence type="ECO:0000256" key="1">
    <source>
        <dbReference type="ARBA" id="ARBA00022679"/>
    </source>
</evidence>
<dbReference type="Gene3D" id="3.90.470.20">
    <property type="entry name" value="4'-phosphopantetheinyl transferase domain"/>
    <property type="match status" value="1"/>
</dbReference>
<keyword evidence="4" id="KW-1185">Reference proteome</keyword>
<dbReference type="RefSeq" id="WP_222580112.1">
    <property type="nucleotide sequence ID" value="NZ_JAHVHU010000009.1"/>
</dbReference>
<feature type="domain" description="4'-phosphopantetheinyl transferase" evidence="2">
    <location>
        <begin position="12"/>
        <end position="102"/>
    </location>
</feature>
<protein>
    <submittedName>
        <fullName evidence="3">4'-phosphopantetheinyl transferase superfamily protein</fullName>
    </submittedName>
</protein>
<dbReference type="EMBL" id="JAHVHU010000009">
    <property type="protein sequence ID" value="MBY5958576.1"/>
    <property type="molecule type" value="Genomic_DNA"/>
</dbReference>
<dbReference type="GO" id="GO:0008897">
    <property type="term" value="F:holo-[acyl-carrier-protein] synthase activity"/>
    <property type="evidence" value="ECO:0007669"/>
    <property type="project" value="InterPro"/>
</dbReference>
<dbReference type="SUPFAM" id="SSF56214">
    <property type="entry name" value="4'-phosphopantetheinyl transferase"/>
    <property type="match status" value="1"/>
</dbReference>
<dbReference type="InterPro" id="IPR008278">
    <property type="entry name" value="4-PPantetheinyl_Trfase_dom"/>
</dbReference>
<comment type="caution">
    <text evidence="3">The sequence shown here is derived from an EMBL/GenBank/DDBJ whole genome shotgun (WGS) entry which is preliminary data.</text>
</comment>
<name>A0A953HXQ8_9BACT</name>
<evidence type="ECO:0000313" key="3">
    <source>
        <dbReference type="EMBL" id="MBY5958576.1"/>
    </source>
</evidence>
<reference evidence="3" key="1">
    <citation type="submission" date="2021-06" db="EMBL/GenBank/DDBJ databases">
        <title>44 bacteria genomes isolated from Dapeng, Shenzhen.</title>
        <authorList>
            <person name="Zheng W."/>
            <person name="Yu S."/>
            <person name="Huang Y."/>
        </authorList>
    </citation>
    <scope>NUCLEOTIDE SEQUENCE</scope>
    <source>
        <strain evidence="3">DP5N28-2</strain>
    </source>
</reference>
<dbReference type="GO" id="GO:0000287">
    <property type="term" value="F:magnesium ion binding"/>
    <property type="evidence" value="ECO:0007669"/>
    <property type="project" value="InterPro"/>
</dbReference>
<evidence type="ECO:0000259" key="2">
    <source>
        <dbReference type="Pfam" id="PF01648"/>
    </source>
</evidence>
<gene>
    <name evidence="3" type="ORF">KUV50_10560</name>
</gene>
<dbReference type="Pfam" id="PF01648">
    <property type="entry name" value="ACPS"/>
    <property type="match status" value="1"/>
</dbReference>
<dbReference type="Proteomes" id="UP000753961">
    <property type="component" value="Unassembled WGS sequence"/>
</dbReference>
<organism evidence="3 4">
    <name type="scientific">Membranihabitans marinus</name>
    <dbReference type="NCBI Taxonomy" id="1227546"/>
    <lineage>
        <taxon>Bacteria</taxon>
        <taxon>Pseudomonadati</taxon>
        <taxon>Bacteroidota</taxon>
        <taxon>Saprospiria</taxon>
        <taxon>Saprospirales</taxon>
        <taxon>Saprospiraceae</taxon>
        <taxon>Membranihabitans</taxon>
    </lineage>
</organism>